<keyword evidence="1" id="KW-0472">Membrane</keyword>
<name>A0A8J6MER4_9FIRM</name>
<comment type="caution">
    <text evidence="2">The sequence shown here is derived from an EMBL/GenBank/DDBJ whole genome shotgun (WGS) entry which is preliminary data.</text>
</comment>
<dbReference type="NCBIfam" id="TIGR01167">
    <property type="entry name" value="LPXTG_anchor"/>
    <property type="match status" value="1"/>
</dbReference>
<proteinExistence type="predicted"/>
<dbReference type="AlphaFoldDB" id="A0A8J6MER4"/>
<feature type="transmembrane region" description="Helical" evidence="1">
    <location>
        <begin position="20"/>
        <end position="38"/>
    </location>
</feature>
<protein>
    <submittedName>
        <fullName evidence="2">LPXTG cell wall anchor domain-containing protein</fullName>
    </submittedName>
</protein>
<dbReference type="Proteomes" id="UP000661435">
    <property type="component" value="Unassembled WGS sequence"/>
</dbReference>
<keyword evidence="1" id="KW-1133">Transmembrane helix</keyword>
<accession>A0A8J6MER4</accession>
<evidence type="ECO:0000313" key="3">
    <source>
        <dbReference type="Proteomes" id="UP000661435"/>
    </source>
</evidence>
<reference evidence="2" key="1">
    <citation type="submission" date="2020-08" db="EMBL/GenBank/DDBJ databases">
        <title>Genome public.</title>
        <authorList>
            <person name="Liu C."/>
            <person name="Sun Q."/>
        </authorList>
    </citation>
    <scope>NUCLEOTIDE SEQUENCE</scope>
    <source>
        <strain evidence="2">NSJ-51</strain>
    </source>
</reference>
<keyword evidence="1" id="KW-0812">Transmembrane</keyword>
<dbReference type="RefSeq" id="WP_186907268.1">
    <property type="nucleotide sequence ID" value="NZ_JACOPP010000006.1"/>
</dbReference>
<evidence type="ECO:0000313" key="2">
    <source>
        <dbReference type="EMBL" id="MBC5733368.1"/>
    </source>
</evidence>
<sequence length="46" mass="4683">MPQGDLPQTGSVRQSDARGLGAVALSMSAALFAGGILLRRKEKNGG</sequence>
<gene>
    <name evidence="2" type="ORF">H8S57_06470</name>
</gene>
<dbReference type="EMBL" id="JACOPP010000006">
    <property type="protein sequence ID" value="MBC5733368.1"/>
    <property type="molecule type" value="Genomic_DNA"/>
</dbReference>
<keyword evidence="3" id="KW-1185">Reference proteome</keyword>
<evidence type="ECO:0000256" key="1">
    <source>
        <dbReference type="SAM" id="Phobius"/>
    </source>
</evidence>
<organism evidence="2 3">
    <name type="scientific">Lawsonibacter hominis</name>
    <dbReference type="NCBI Taxonomy" id="2763053"/>
    <lineage>
        <taxon>Bacteria</taxon>
        <taxon>Bacillati</taxon>
        <taxon>Bacillota</taxon>
        <taxon>Clostridia</taxon>
        <taxon>Eubacteriales</taxon>
        <taxon>Oscillospiraceae</taxon>
        <taxon>Lawsonibacter</taxon>
    </lineage>
</organism>